<evidence type="ECO:0000313" key="2">
    <source>
        <dbReference type="Proteomes" id="UP000694864"/>
    </source>
</evidence>
<keyword evidence="2" id="KW-1185">Reference proteome</keyword>
<feature type="compositionally biased region" description="Polar residues" evidence="1">
    <location>
        <begin position="114"/>
        <end position="128"/>
    </location>
</feature>
<dbReference type="PANTHER" id="PTHR47383:SF8">
    <property type="entry name" value="OS01G0768300 PROTEIN"/>
    <property type="match status" value="1"/>
</dbReference>
<evidence type="ECO:0000256" key="1">
    <source>
        <dbReference type="SAM" id="MobiDB-lite"/>
    </source>
</evidence>
<dbReference type="Proteomes" id="UP000694864">
    <property type="component" value="Chromosome 17"/>
</dbReference>
<dbReference type="InterPro" id="IPR058936">
    <property type="entry name" value="At4g15545-like"/>
</dbReference>
<reference evidence="2" key="1">
    <citation type="journal article" date="2014" name="Nat. Commun.">
        <title>The emerging biofuel crop Camelina sativa retains a highly undifferentiated hexaploid genome structure.</title>
        <authorList>
            <person name="Kagale S."/>
            <person name="Koh C."/>
            <person name="Nixon J."/>
            <person name="Bollina V."/>
            <person name="Clarke W.E."/>
            <person name="Tuteja R."/>
            <person name="Spillane C."/>
            <person name="Robinson S.J."/>
            <person name="Links M.G."/>
            <person name="Clarke C."/>
            <person name="Higgins E.E."/>
            <person name="Huebert T."/>
            <person name="Sharpe A.G."/>
            <person name="Parkin I.A."/>
        </authorList>
    </citation>
    <scope>NUCLEOTIDE SEQUENCE [LARGE SCALE GENOMIC DNA]</scope>
    <source>
        <strain evidence="2">cv. DH55</strain>
    </source>
</reference>
<feature type="region of interest" description="Disordered" evidence="1">
    <location>
        <begin position="92"/>
        <end position="156"/>
    </location>
</feature>
<evidence type="ECO:0000313" key="3">
    <source>
        <dbReference type="RefSeq" id="XP_010477980.1"/>
    </source>
</evidence>
<dbReference type="RefSeq" id="XP_010477980.1">
    <property type="nucleotide sequence ID" value="XM_010479678.2"/>
</dbReference>
<gene>
    <name evidence="3" type="primary">LOC104756989</name>
</gene>
<organism evidence="2 3">
    <name type="scientific">Camelina sativa</name>
    <name type="common">False flax</name>
    <name type="synonym">Myagrum sativum</name>
    <dbReference type="NCBI Taxonomy" id="90675"/>
    <lineage>
        <taxon>Eukaryota</taxon>
        <taxon>Viridiplantae</taxon>
        <taxon>Streptophyta</taxon>
        <taxon>Embryophyta</taxon>
        <taxon>Tracheophyta</taxon>
        <taxon>Spermatophyta</taxon>
        <taxon>Magnoliopsida</taxon>
        <taxon>eudicotyledons</taxon>
        <taxon>Gunneridae</taxon>
        <taxon>Pentapetalae</taxon>
        <taxon>rosids</taxon>
        <taxon>malvids</taxon>
        <taxon>Brassicales</taxon>
        <taxon>Brassicaceae</taxon>
        <taxon>Camelineae</taxon>
        <taxon>Camelina</taxon>
    </lineage>
</organism>
<dbReference type="GeneID" id="104756989"/>
<protein>
    <submittedName>
        <fullName evidence="3">Uncharacterized protein LOC104756989</fullName>
    </submittedName>
</protein>
<dbReference type="PANTHER" id="PTHR47383">
    <property type="entry name" value="OS03G0659800 PROTEIN"/>
    <property type="match status" value="1"/>
</dbReference>
<proteinExistence type="predicted"/>
<name>A0ABM0WYG4_CAMSA</name>
<reference evidence="3" key="2">
    <citation type="submission" date="2025-08" db="UniProtKB">
        <authorList>
            <consortium name="RefSeq"/>
        </authorList>
    </citation>
    <scope>IDENTIFICATION</scope>
    <source>
        <tissue evidence="3">Leaf</tissue>
    </source>
</reference>
<accession>A0ABM0WYG4</accession>
<sequence length="156" mass="17570">MAIASRVSNLDSEVVELRQKLVDKENAGLCVSLRRKASRLERDCPEADSRLKIVLEDNMNLTKEKDSLAMTVTKLTRDLAKLETFKRQLIKSLSDESGPPQTEPVDIQDMRPVNSWTRQNYSGSTDMTNPGVEASKYTGNKFEDQNLDFGTEGERS</sequence>